<dbReference type="Proteomes" id="UP000093122">
    <property type="component" value="Unassembled WGS sequence"/>
</dbReference>
<sequence>MKHYHMLKVALVIDGYTVRTGKHTYTSAWHLSEKTAAANARNRMGLYPESVCRVYHV</sequence>
<protein>
    <submittedName>
        <fullName evidence="1">Transcriptional regulator</fullName>
    </submittedName>
</protein>
<evidence type="ECO:0000313" key="2">
    <source>
        <dbReference type="EMBL" id="RDY85436.1"/>
    </source>
</evidence>
<dbReference type="EMBL" id="MAWT01000022">
    <property type="protein sequence ID" value="OCM71636.1"/>
    <property type="molecule type" value="Genomic_DNA"/>
</dbReference>
<reference evidence="1 3" key="1">
    <citation type="journal article" date="2016" name="Sci. Rep.">
        <title>Serotype IV Streptococcus agalactiae ST-452 has arisen from large genomic recombination events between CC23 and the hypervirulent CC17 lineages.</title>
        <authorList>
            <person name="Campisi E."/>
            <person name="Rinaudo C.D."/>
            <person name="Donati C."/>
            <person name="Barucco M."/>
            <person name="Torricelli G."/>
            <person name="Edwards M.S."/>
            <person name="Baker C.J."/>
            <person name="Margarit I."/>
            <person name="Rosini R."/>
        </authorList>
    </citation>
    <scope>NUCLEOTIDE SEQUENCE [LARGE SCALE GENOMIC DNA]</scope>
    <source>
        <strain evidence="1 3">CZ-PW-140</strain>
    </source>
</reference>
<gene>
    <name evidence="1" type="ORF">AX245_10550</name>
    <name evidence="2" type="ORF">C4618_02820</name>
</gene>
<organism evidence="1 3">
    <name type="scientific">Streptococcus agalactiae</name>
    <dbReference type="NCBI Taxonomy" id="1311"/>
    <lineage>
        <taxon>Bacteria</taxon>
        <taxon>Bacillati</taxon>
        <taxon>Bacillota</taxon>
        <taxon>Bacilli</taxon>
        <taxon>Lactobacillales</taxon>
        <taxon>Streptococcaceae</taxon>
        <taxon>Streptococcus</taxon>
    </lineage>
</organism>
<evidence type="ECO:0000313" key="1">
    <source>
        <dbReference type="EMBL" id="OCM71636.1"/>
    </source>
</evidence>
<accession>A0A0H1T3R3</accession>
<evidence type="ECO:0000313" key="4">
    <source>
        <dbReference type="Proteomes" id="UP000256718"/>
    </source>
</evidence>
<dbReference type="RefSeq" id="WP_000683599.1">
    <property type="nucleotide sequence ID" value="NZ_CABFMI010000013.1"/>
</dbReference>
<dbReference type="AlphaFoldDB" id="A0A0H1T3R3"/>
<dbReference type="EMBL" id="QHGZ01000080">
    <property type="protein sequence ID" value="RDY85436.1"/>
    <property type="molecule type" value="Genomic_DNA"/>
</dbReference>
<reference evidence="2 4" key="2">
    <citation type="journal article" date="2018" name="Emerg. Microbes Infect.">
        <title>Phenotypic and molecular analysis of nontypeable Group B streptococci: identification of cps2a and hybrid cps2a/cps5 Group B streptococcal capsule gene clusters.</title>
        <authorList>
            <person name="Alhhazmi A."/>
            <person name="Tyrrell G.J."/>
        </authorList>
    </citation>
    <scope>NUCLEOTIDE SEQUENCE [LARGE SCALE GENOMIC DNA]</scope>
    <source>
        <strain evidence="2 4">PLGBS17</strain>
    </source>
</reference>
<evidence type="ECO:0000313" key="3">
    <source>
        <dbReference type="Proteomes" id="UP000093122"/>
    </source>
</evidence>
<name>A0A0H1T3R3_STRAG</name>
<dbReference type="Proteomes" id="UP000256718">
    <property type="component" value="Unassembled WGS sequence"/>
</dbReference>
<comment type="caution">
    <text evidence="1">The sequence shown here is derived from an EMBL/GenBank/DDBJ whole genome shotgun (WGS) entry which is preliminary data.</text>
</comment>
<proteinExistence type="predicted"/>